<gene>
    <name evidence="1" type="ORF">ABT317_04935</name>
</gene>
<dbReference type="Proteomes" id="UP001458415">
    <property type="component" value="Unassembled WGS sequence"/>
</dbReference>
<accession>A0ABV1VWT2</accession>
<sequence length="64" mass="7137">MKQATACNRSPSTGADRPLWARTCRGLGLSAKSGVDLDHWFRELDDDYQRLAAGLVDNPYARIE</sequence>
<evidence type="ECO:0000313" key="2">
    <source>
        <dbReference type="Proteomes" id="UP001458415"/>
    </source>
</evidence>
<organism evidence="1 2">
    <name type="scientific">Streptomyces carpinensis</name>
    <dbReference type="NCBI Taxonomy" id="66369"/>
    <lineage>
        <taxon>Bacteria</taxon>
        <taxon>Bacillati</taxon>
        <taxon>Actinomycetota</taxon>
        <taxon>Actinomycetes</taxon>
        <taxon>Kitasatosporales</taxon>
        <taxon>Streptomycetaceae</taxon>
        <taxon>Streptomyces</taxon>
    </lineage>
</organism>
<name>A0ABV1VWT2_9ACTN</name>
<dbReference type="EMBL" id="JBEPCU010000040">
    <property type="protein sequence ID" value="MER6976399.1"/>
    <property type="molecule type" value="Genomic_DNA"/>
</dbReference>
<keyword evidence="2" id="KW-1185">Reference proteome</keyword>
<proteinExistence type="predicted"/>
<comment type="caution">
    <text evidence="1">The sequence shown here is derived from an EMBL/GenBank/DDBJ whole genome shotgun (WGS) entry which is preliminary data.</text>
</comment>
<evidence type="ECO:0000313" key="1">
    <source>
        <dbReference type="EMBL" id="MER6976399.1"/>
    </source>
</evidence>
<dbReference type="RefSeq" id="WP_086728481.1">
    <property type="nucleotide sequence ID" value="NZ_MUBM01000242.1"/>
</dbReference>
<protein>
    <submittedName>
        <fullName evidence="1">Uncharacterized protein</fullName>
    </submittedName>
</protein>
<reference evidence="1 2" key="1">
    <citation type="submission" date="2024-06" db="EMBL/GenBank/DDBJ databases">
        <title>The Natural Products Discovery Center: Release of the First 8490 Sequenced Strains for Exploring Actinobacteria Biosynthetic Diversity.</title>
        <authorList>
            <person name="Kalkreuter E."/>
            <person name="Kautsar S.A."/>
            <person name="Yang D."/>
            <person name="Bader C.D."/>
            <person name="Teijaro C.N."/>
            <person name="Fluegel L."/>
            <person name="Davis C.M."/>
            <person name="Simpson J.R."/>
            <person name="Lauterbach L."/>
            <person name="Steele A.D."/>
            <person name="Gui C."/>
            <person name="Meng S."/>
            <person name="Li G."/>
            <person name="Viehrig K."/>
            <person name="Ye F."/>
            <person name="Su P."/>
            <person name="Kiefer A.F."/>
            <person name="Nichols A."/>
            <person name="Cepeda A.J."/>
            <person name="Yan W."/>
            <person name="Fan B."/>
            <person name="Jiang Y."/>
            <person name="Adhikari A."/>
            <person name="Zheng C.-J."/>
            <person name="Schuster L."/>
            <person name="Cowan T.M."/>
            <person name="Smanski M.J."/>
            <person name="Chevrette M.G."/>
            <person name="De Carvalho L.P.S."/>
            <person name="Shen B."/>
        </authorList>
    </citation>
    <scope>NUCLEOTIDE SEQUENCE [LARGE SCALE GENOMIC DNA]</scope>
    <source>
        <strain evidence="1 2">NPDC000634</strain>
    </source>
</reference>